<reference evidence="3 4" key="1">
    <citation type="submission" date="2016-10" db="EMBL/GenBank/DDBJ databases">
        <authorList>
            <person name="de Groot N.N."/>
        </authorList>
    </citation>
    <scope>NUCLEOTIDE SEQUENCE [LARGE SCALE GENOMIC DNA]</scope>
    <source>
        <strain evidence="3 4">CGMCC 1.7054</strain>
    </source>
</reference>
<evidence type="ECO:0000259" key="2">
    <source>
        <dbReference type="Pfam" id="PF02464"/>
    </source>
</evidence>
<sequence length="180" mass="18580">MPAELPAVVVQALLERGLTVATAESLTAGLLAATLADVPGASGTLQGGVVAYQNHVKEQVLGVDGDLLARRGAVDGDVAVQMAQGARRVLGADVGLATTGVAGPEPHQGKPVGTVHLGISGLGEDRSLLLRLEGDRPTIRRATVKLMLEHLQDLLSRHIPPADSRGLDLSGDHLAEGEHR</sequence>
<accession>A0A1I7MHP8</accession>
<dbReference type="InterPro" id="IPR008136">
    <property type="entry name" value="CinA_C"/>
</dbReference>
<feature type="domain" description="CinA C-terminal" evidence="2">
    <location>
        <begin position="4"/>
        <end position="154"/>
    </location>
</feature>
<dbReference type="InterPro" id="IPR036653">
    <property type="entry name" value="CinA-like_C"/>
</dbReference>
<gene>
    <name evidence="3" type="ORF">SAMN04487966_102355</name>
</gene>
<dbReference type="EMBL" id="FPCG01000002">
    <property type="protein sequence ID" value="SFV21436.1"/>
    <property type="molecule type" value="Genomic_DNA"/>
</dbReference>
<dbReference type="SUPFAM" id="SSF142433">
    <property type="entry name" value="CinA-like"/>
    <property type="match status" value="1"/>
</dbReference>
<keyword evidence="4" id="KW-1185">Reference proteome</keyword>
<dbReference type="AlphaFoldDB" id="A0A1I7MHP8"/>
<dbReference type="Pfam" id="PF02464">
    <property type="entry name" value="CinA"/>
    <property type="match status" value="1"/>
</dbReference>
<dbReference type="RefSeq" id="WP_091695001.1">
    <property type="nucleotide sequence ID" value="NZ_CBDRLN010000001.1"/>
</dbReference>
<dbReference type="STRING" id="574650.SAMN04487966_102355"/>
<feature type="compositionally biased region" description="Basic and acidic residues" evidence="1">
    <location>
        <begin position="170"/>
        <end position="180"/>
    </location>
</feature>
<protein>
    <submittedName>
        <fullName evidence="3">Nicotinamide-nucleotide amidase</fullName>
    </submittedName>
</protein>
<evidence type="ECO:0000313" key="4">
    <source>
        <dbReference type="Proteomes" id="UP000198881"/>
    </source>
</evidence>
<evidence type="ECO:0000256" key="1">
    <source>
        <dbReference type="SAM" id="MobiDB-lite"/>
    </source>
</evidence>
<organism evidence="3 4">
    <name type="scientific">Micrococcus terreus</name>
    <dbReference type="NCBI Taxonomy" id="574650"/>
    <lineage>
        <taxon>Bacteria</taxon>
        <taxon>Bacillati</taxon>
        <taxon>Actinomycetota</taxon>
        <taxon>Actinomycetes</taxon>
        <taxon>Micrococcales</taxon>
        <taxon>Micrococcaceae</taxon>
        <taxon>Micrococcus</taxon>
    </lineage>
</organism>
<dbReference type="Proteomes" id="UP000198881">
    <property type="component" value="Unassembled WGS sequence"/>
</dbReference>
<proteinExistence type="predicted"/>
<dbReference type="NCBIfam" id="TIGR00199">
    <property type="entry name" value="PncC_domain"/>
    <property type="match status" value="1"/>
</dbReference>
<dbReference type="OrthoDB" id="1253990at2"/>
<name>A0A1I7MHP8_9MICC</name>
<evidence type="ECO:0000313" key="3">
    <source>
        <dbReference type="EMBL" id="SFV21436.1"/>
    </source>
</evidence>
<dbReference type="Gene3D" id="3.90.950.20">
    <property type="entry name" value="CinA-like"/>
    <property type="match status" value="1"/>
</dbReference>
<feature type="region of interest" description="Disordered" evidence="1">
    <location>
        <begin position="159"/>
        <end position="180"/>
    </location>
</feature>